<reference evidence="2" key="1">
    <citation type="submission" date="2019-09" db="EMBL/GenBank/DDBJ databases">
        <title>Draft genome information of white flower Hibiscus syriacus.</title>
        <authorList>
            <person name="Kim Y.-M."/>
        </authorList>
    </citation>
    <scope>NUCLEOTIDE SEQUENCE [LARGE SCALE GENOMIC DNA]</scope>
    <source>
        <strain evidence="2">YM2019G1</strain>
    </source>
</reference>
<keyword evidence="3" id="KW-1185">Reference proteome</keyword>
<gene>
    <name evidence="2" type="ORF">F3Y22_tig00018833pilonHSYRG00030</name>
</gene>
<dbReference type="InterPro" id="IPR025659">
    <property type="entry name" value="Tubby-like_C"/>
</dbReference>
<comment type="caution">
    <text evidence="2">The sequence shown here is derived from an EMBL/GenBank/DDBJ whole genome shotgun (WGS) entry which is preliminary data.</text>
</comment>
<evidence type="ECO:0000313" key="2">
    <source>
        <dbReference type="EMBL" id="KAE8720617.1"/>
    </source>
</evidence>
<accession>A0A6A3BXD5</accession>
<name>A0A6A3BXD5_HIBSY</name>
<dbReference type="InterPro" id="IPR007612">
    <property type="entry name" value="LOR"/>
</dbReference>
<proteinExistence type="inferred from homology"/>
<dbReference type="Gene3D" id="2.40.160.200">
    <property type="entry name" value="LURP1-related"/>
    <property type="match status" value="1"/>
</dbReference>
<evidence type="ECO:0008006" key="4">
    <source>
        <dbReference type="Google" id="ProtNLM"/>
    </source>
</evidence>
<organism evidence="2 3">
    <name type="scientific">Hibiscus syriacus</name>
    <name type="common">Rose of Sharon</name>
    <dbReference type="NCBI Taxonomy" id="106335"/>
    <lineage>
        <taxon>Eukaryota</taxon>
        <taxon>Viridiplantae</taxon>
        <taxon>Streptophyta</taxon>
        <taxon>Embryophyta</taxon>
        <taxon>Tracheophyta</taxon>
        <taxon>Spermatophyta</taxon>
        <taxon>Magnoliopsida</taxon>
        <taxon>eudicotyledons</taxon>
        <taxon>Gunneridae</taxon>
        <taxon>Pentapetalae</taxon>
        <taxon>rosids</taxon>
        <taxon>malvids</taxon>
        <taxon>Malvales</taxon>
        <taxon>Malvaceae</taxon>
        <taxon>Malvoideae</taxon>
        <taxon>Hibiscus</taxon>
    </lineage>
</organism>
<protein>
    <recommendedName>
        <fullName evidence="4">Protein LURP-one-related 17</fullName>
    </recommendedName>
</protein>
<dbReference type="AlphaFoldDB" id="A0A6A3BXD5"/>
<evidence type="ECO:0000256" key="1">
    <source>
        <dbReference type="ARBA" id="ARBA00005437"/>
    </source>
</evidence>
<dbReference type="Proteomes" id="UP000436088">
    <property type="component" value="Unassembled WGS sequence"/>
</dbReference>
<evidence type="ECO:0000313" key="3">
    <source>
        <dbReference type="Proteomes" id="UP000436088"/>
    </source>
</evidence>
<dbReference type="PANTHER" id="PTHR31087">
    <property type="match status" value="1"/>
</dbReference>
<dbReference type="InterPro" id="IPR038595">
    <property type="entry name" value="LOR_sf"/>
</dbReference>
<dbReference type="Pfam" id="PF04525">
    <property type="entry name" value="LOR"/>
    <property type="match status" value="1"/>
</dbReference>
<dbReference type="PANTHER" id="PTHR31087:SF14">
    <property type="entry name" value="PROTEIN LURP-ONE-RELATED 17"/>
    <property type="match status" value="1"/>
</dbReference>
<comment type="similarity">
    <text evidence="1">Belongs to the LOR family.</text>
</comment>
<sequence length="185" mass="21179">MLRMFLSLKSLSRSVQEEEHRRGRPALAESSKTRRDPYTSLTVWRKSLVISCNGFSVIDSYGDVVYRVDNYTGRPKELVLMDGLGKSILAMQRSRVRDHCTSTKEPIFYVKRCINILHGNPNVLAYVYRCRSSEKGYAYMIEGSYSHRSCKVVDQTKRVVAEIKRKDAIIGGVSFGVEVFIDRLL</sequence>
<dbReference type="SUPFAM" id="SSF54518">
    <property type="entry name" value="Tubby C-terminal domain-like"/>
    <property type="match status" value="1"/>
</dbReference>
<dbReference type="EMBL" id="VEPZ02000698">
    <property type="protein sequence ID" value="KAE8720617.1"/>
    <property type="molecule type" value="Genomic_DNA"/>
</dbReference>